<proteinExistence type="predicted"/>
<dbReference type="OrthoDB" id="693495at2759"/>
<dbReference type="AlphaFoldDB" id="A0A811SKV8"/>
<organism evidence="2 3">
    <name type="scientific">Miscanthus lutarioriparius</name>
    <dbReference type="NCBI Taxonomy" id="422564"/>
    <lineage>
        <taxon>Eukaryota</taxon>
        <taxon>Viridiplantae</taxon>
        <taxon>Streptophyta</taxon>
        <taxon>Embryophyta</taxon>
        <taxon>Tracheophyta</taxon>
        <taxon>Spermatophyta</taxon>
        <taxon>Magnoliopsida</taxon>
        <taxon>Liliopsida</taxon>
        <taxon>Poales</taxon>
        <taxon>Poaceae</taxon>
        <taxon>PACMAD clade</taxon>
        <taxon>Panicoideae</taxon>
        <taxon>Andropogonodae</taxon>
        <taxon>Andropogoneae</taxon>
        <taxon>Saccharinae</taxon>
        <taxon>Miscanthus</taxon>
    </lineage>
</organism>
<dbReference type="PANTHER" id="PTHR33074">
    <property type="entry name" value="EXPRESSED PROTEIN-RELATED"/>
    <property type="match status" value="1"/>
</dbReference>
<evidence type="ECO:0000313" key="3">
    <source>
        <dbReference type="Proteomes" id="UP000604825"/>
    </source>
</evidence>
<evidence type="ECO:0000313" key="2">
    <source>
        <dbReference type="EMBL" id="CAD6341179.1"/>
    </source>
</evidence>
<sequence>MEYVKERDDKVHKELHLLRSGSCEWRVKRPVISWYADAGECMDDMASSWRNNLVIPVGNQLLFWVDLARGLLFSDDVFDESPSLWYKPLPEDADLSLRSVCVTADGCTIKFVNVFPRCCCGGAGKSKCRASHHAYAIHTWTLRMDVDIAWVMDGSLDATQLWALDGYKGLPRVELDSPVMSMDKTDAICFVVCERHQEKHGDETMWWIMVDMKSKTLGSVFRYPEGRRCSRWGRPLPSRVSKYFNSKPSTGQPGPAAQTEAMLNLRKRRINNKLQAINSTMQAASPSPDTAILTALQEIPSLDRDELLKAYRIPTHDDSGRRFRALIGLPMDLRKDCVLMEIKASEACVLCSACSADLQIKE</sequence>
<dbReference type="Pfam" id="PF07762">
    <property type="entry name" value="DUF1618"/>
    <property type="match status" value="1"/>
</dbReference>
<reference evidence="2" key="1">
    <citation type="submission" date="2020-10" db="EMBL/GenBank/DDBJ databases">
        <authorList>
            <person name="Han B."/>
            <person name="Lu T."/>
            <person name="Zhao Q."/>
            <person name="Huang X."/>
            <person name="Zhao Y."/>
        </authorList>
    </citation>
    <scope>NUCLEOTIDE SEQUENCE</scope>
</reference>
<dbReference type="PANTHER" id="PTHR33074:SF124">
    <property type="entry name" value="DUF1618 DOMAIN-CONTAINING PROTEIN"/>
    <property type="match status" value="1"/>
</dbReference>
<name>A0A811SKV8_9POAL</name>
<evidence type="ECO:0000259" key="1">
    <source>
        <dbReference type="Pfam" id="PF07762"/>
    </source>
</evidence>
<dbReference type="InterPro" id="IPR011676">
    <property type="entry name" value="DUF1618"/>
</dbReference>
<gene>
    <name evidence="2" type="ORF">NCGR_LOCUS65277</name>
</gene>
<comment type="caution">
    <text evidence="2">The sequence shown here is derived from an EMBL/GenBank/DDBJ whole genome shotgun (WGS) entry which is preliminary data.</text>
</comment>
<dbReference type="Proteomes" id="UP000604825">
    <property type="component" value="Unassembled WGS sequence"/>
</dbReference>
<protein>
    <recommendedName>
        <fullName evidence="1">DUF1618 domain-containing protein</fullName>
    </recommendedName>
</protein>
<feature type="domain" description="DUF1618" evidence="1">
    <location>
        <begin position="64"/>
        <end position="189"/>
    </location>
</feature>
<accession>A0A811SKV8</accession>
<dbReference type="EMBL" id="CAJGYO010000144">
    <property type="protein sequence ID" value="CAD6341179.1"/>
    <property type="molecule type" value="Genomic_DNA"/>
</dbReference>
<keyword evidence="3" id="KW-1185">Reference proteome</keyword>